<proteinExistence type="predicted"/>
<gene>
    <name evidence="1" type="ORF">EVA_22754</name>
</gene>
<feature type="non-terminal residue" evidence="1">
    <location>
        <position position="1"/>
    </location>
</feature>
<reference evidence="1" key="1">
    <citation type="journal article" date="2012" name="PLoS ONE">
        <title>Gene sets for utilization of primary and secondary nutrition supplies in the distal gut of endangered iberian lynx.</title>
        <authorList>
            <person name="Alcaide M."/>
            <person name="Messina E."/>
            <person name="Richter M."/>
            <person name="Bargiela R."/>
            <person name="Peplies J."/>
            <person name="Huws S.A."/>
            <person name="Newbold C.J."/>
            <person name="Golyshin P.N."/>
            <person name="Simon M.A."/>
            <person name="Lopez G."/>
            <person name="Yakimov M.M."/>
            <person name="Ferrer M."/>
        </authorList>
    </citation>
    <scope>NUCLEOTIDE SEQUENCE</scope>
</reference>
<name>J9FP40_9ZZZZ</name>
<comment type="caution">
    <text evidence="1">The sequence shown here is derived from an EMBL/GenBank/DDBJ whole genome shotgun (WGS) entry which is preliminary data.</text>
</comment>
<dbReference type="EMBL" id="AMCI01009676">
    <property type="protein sequence ID" value="EJW89139.1"/>
    <property type="molecule type" value="Genomic_DNA"/>
</dbReference>
<sequence length="33" mass="3852">QSVKGFGKQFIFDEYIKAGHLKTEIIAFRIRPL</sequence>
<accession>J9FP40</accession>
<organism evidence="1">
    <name type="scientific">gut metagenome</name>
    <dbReference type="NCBI Taxonomy" id="749906"/>
    <lineage>
        <taxon>unclassified sequences</taxon>
        <taxon>metagenomes</taxon>
        <taxon>organismal metagenomes</taxon>
    </lineage>
</organism>
<evidence type="ECO:0000313" key="1">
    <source>
        <dbReference type="EMBL" id="EJW89139.1"/>
    </source>
</evidence>
<protein>
    <submittedName>
        <fullName evidence="1">Uncharacterized protein</fullName>
    </submittedName>
</protein>
<dbReference type="AlphaFoldDB" id="J9FP40"/>